<reference evidence="2" key="1">
    <citation type="submission" date="2007-07" db="EMBL/GenBank/DDBJ databases">
        <title>PCAP assembly of the Caenorhabditis remanei genome.</title>
        <authorList>
            <consortium name="The Caenorhabditis remanei Sequencing Consortium"/>
            <person name="Wilson R.K."/>
        </authorList>
    </citation>
    <scope>NUCLEOTIDE SEQUENCE [LARGE SCALE GENOMIC DNA]</scope>
    <source>
        <strain evidence="2">PB4641</strain>
    </source>
</reference>
<evidence type="ECO:0000256" key="1">
    <source>
        <dbReference type="SAM" id="MobiDB-lite"/>
    </source>
</evidence>
<dbReference type="HOGENOM" id="CLU_2608305_0_0_1"/>
<evidence type="ECO:0000313" key="3">
    <source>
        <dbReference type="Proteomes" id="UP000008281"/>
    </source>
</evidence>
<proteinExistence type="predicted"/>
<protein>
    <submittedName>
        <fullName evidence="2">Uncharacterized protein</fullName>
    </submittedName>
</protein>
<evidence type="ECO:0000313" key="2">
    <source>
        <dbReference type="EMBL" id="EFP04308.1"/>
    </source>
</evidence>
<dbReference type="Proteomes" id="UP000008281">
    <property type="component" value="Unassembled WGS sequence"/>
</dbReference>
<organism evidence="3">
    <name type="scientific">Caenorhabditis remanei</name>
    <name type="common">Caenorhabditis vulgaris</name>
    <dbReference type="NCBI Taxonomy" id="31234"/>
    <lineage>
        <taxon>Eukaryota</taxon>
        <taxon>Metazoa</taxon>
        <taxon>Ecdysozoa</taxon>
        <taxon>Nematoda</taxon>
        <taxon>Chromadorea</taxon>
        <taxon>Rhabditida</taxon>
        <taxon>Rhabditina</taxon>
        <taxon>Rhabditomorpha</taxon>
        <taxon>Rhabditoidea</taxon>
        <taxon>Rhabditidae</taxon>
        <taxon>Peloderinae</taxon>
        <taxon>Caenorhabditis</taxon>
    </lineage>
</organism>
<accession>E3ML00</accession>
<gene>
    <name evidence="2" type="ORF">CRE_26688</name>
</gene>
<dbReference type="InParanoid" id="E3ML00"/>
<name>E3ML00_CAERE</name>
<keyword evidence="3" id="KW-1185">Reference proteome</keyword>
<feature type="region of interest" description="Disordered" evidence="1">
    <location>
        <begin position="55"/>
        <end position="79"/>
    </location>
</feature>
<feature type="compositionally biased region" description="Acidic residues" evidence="1">
    <location>
        <begin position="64"/>
        <end position="79"/>
    </location>
</feature>
<sequence>MLKNGRNSKEIVGIELISVNGYFSMRRRLDREREVNLIKEEDVSKILAKDVTKFKKIQGKSDPEDPYGPDDEEHDDVSR</sequence>
<dbReference type="AlphaFoldDB" id="E3ML00"/>
<dbReference type="EMBL" id="DS268453">
    <property type="protein sequence ID" value="EFP04308.1"/>
    <property type="molecule type" value="Genomic_DNA"/>
</dbReference>